<evidence type="ECO:0000256" key="3">
    <source>
        <dbReference type="ARBA" id="ARBA00012438"/>
    </source>
</evidence>
<dbReference type="SMART" id="SM00304">
    <property type="entry name" value="HAMP"/>
    <property type="match status" value="1"/>
</dbReference>
<evidence type="ECO:0000256" key="14">
    <source>
        <dbReference type="SAM" id="Phobius"/>
    </source>
</evidence>
<dbReference type="Pfam" id="PF00672">
    <property type="entry name" value="HAMP"/>
    <property type="match status" value="1"/>
</dbReference>
<keyword evidence="5" id="KW-0597">Phosphoprotein</keyword>
<dbReference type="EC" id="2.7.13.3" evidence="3"/>
<evidence type="ECO:0000259" key="16">
    <source>
        <dbReference type="PROSITE" id="PS50885"/>
    </source>
</evidence>
<dbReference type="InterPro" id="IPR003661">
    <property type="entry name" value="HisK_dim/P_dom"/>
</dbReference>
<dbReference type="InterPro" id="IPR003594">
    <property type="entry name" value="HATPase_dom"/>
</dbReference>
<dbReference type="Pfam" id="PF02518">
    <property type="entry name" value="HATPase_c"/>
    <property type="match status" value="1"/>
</dbReference>
<evidence type="ECO:0000256" key="7">
    <source>
        <dbReference type="ARBA" id="ARBA00022692"/>
    </source>
</evidence>
<dbReference type="InterPro" id="IPR036097">
    <property type="entry name" value="HisK_dim/P_sf"/>
</dbReference>
<dbReference type="GO" id="GO:0000155">
    <property type="term" value="F:phosphorelay sensor kinase activity"/>
    <property type="evidence" value="ECO:0007669"/>
    <property type="project" value="InterPro"/>
</dbReference>
<evidence type="ECO:0000256" key="4">
    <source>
        <dbReference type="ARBA" id="ARBA00022475"/>
    </source>
</evidence>
<keyword evidence="11 14" id="KW-1133">Transmembrane helix</keyword>
<keyword evidence="12" id="KW-0902">Two-component regulatory system</keyword>
<keyword evidence="10" id="KW-0067">ATP-binding</keyword>
<comment type="catalytic activity">
    <reaction evidence="1">
        <text>ATP + protein L-histidine = ADP + protein N-phospho-L-histidine.</text>
        <dbReference type="EC" id="2.7.13.3"/>
    </reaction>
</comment>
<dbReference type="InterPro" id="IPR005467">
    <property type="entry name" value="His_kinase_dom"/>
</dbReference>
<sequence>MSLKKKYYLLLAAIVFFVPILYLLTNLILFLLYLVISTVFYLEQPYNQTLIYSSIFGVFFGLLILLIVISSKSINHILRQINEINKTIKKISQDKKLPEKLPVRKNDEIGWLAESINILIDRLAHKELMLNTELSFKKEYLNKLSHDINTPLTAMRLELFLFQKNGMLEEKSVSSLYQQIEYISKLVNQLNQEDLESVKKSYIIYENVDIANLMEKIIKKWTYIYNNKNIEIKYMVKDEKLVWRSNELWIERVLDNVFQNTQGHSKASSIHVMIENGAIVIQDNGIGFNVRDSHQGLGVLIIKEACEILNIKCELSSNDKGTKYVFKR</sequence>
<dbReference type="PROSITE" id="PS50885">
    <property type="entry name" value="HAMP"/>
    <property type="match status" value="1"/>
</dbReference>
<gene>
    <name evidence="17" type="ORF">FOS08_19525</name>
</gene>
<comment type="caution">
    <text evidence="17">The sequence shown here is derived from an EMBL/GenBank/DDBJ whole genome shotgun (WGS) entry which is preliminary data.</text>
</comment>
<reference evidence="17" key="1">
    <citation type="submission" date="2019-07" db="EMBL/GenBank/DDBJ databases">
        <title>Phylogenomic Reclassification of ATCC Bacillus Strains and Various Taxa within the Genus Bacillus.</title>
        <authorList>
            <person name="Riojas M.A."/>
            <person name="Frank A.M."/>
            <person name="Fenn S.L."/>
            <person name="King S.P."/>
            <person name="Brower S.M."/>
            <person name="Hazbon M.H."/>
        </authorList>
    </citation>
    <scope>NUCLEOTIDE SEQUENCE</scope>
    <source>
        <strain evidence="17">NR-12239</strain>
    </source>
</reference>
<comment type="subcellular location">
    <subcellularLocation>
        <location evidence="2">Cell membrane</location>
        <topology evidence="2">Multi-pass membrane protein</topology>
    </subcellularLocation>
</comment>
<protein>
    <recommendedName>
        <fullName evidence="3">histidine kinase</fullName>
        <ecNumber evidence="3">2.7.13.3</ecNumber>
    </recommendedName>
</protein>
<keyword evidence="9 17" id="KW-0418">Kinase</keyword>
<feature type="domain" description="HAMP" evidence="16">
    <location>
        <begin position="75"/>
        <end position="128"/>
    </location>
</feature>
<feature type="transmembrane region" description="Helical" evidence="14">
    <location>
        <begin position="7"/>
        <end position="35"/>
    </location>
</feature>
<dbReference type="PANTHER" id="PTHR45528">
    <property type="entry name" value="SENSOR HISTIDINE KINASE CPXA"/>
    <property type="match status" value="1"/>
</dbReference>
<keyword evidence="6" id="KW-0808">Transferase</keyword>
<dbReference type="RefSeq" id="WP_098187999.1">
    <property type="nucleotide sequence ID" value="NZ_MJAC01000025.1"/>
</dbReference>
<dbReference type="SUPFAM" id="SSF47384">
    <property type="entry name" value="Homodimeric domain of signal transducing histidine kinase"/>
    <property type="match status" value="1"/>
</dbReference>
<dbReference type="EMBL" id="VLYX01000025">
    <property type="protein sequence ID" value="MDR4328024.1"/>
    <property type="molecule type" value="Genomic_DNA"/>
</dbReference>
<dbReference type="Gene3D" id="3.30.565.10">
    <property type="entry name" value="Histidine kinase-like ATPase, C-terminal domain"/>
    <property type="match status" value="1"/>
</dbReference>
<dbReference type="PANTHER" id="PTHR45528:SF9">
    <property type="entry name" value="SENSOR HISTIDINE KINASE YBDK"/>
    <property type="match status" value="1"/>
</dbReference>
<dbReference type="Pfam" id="PF00512">
    <property type="entry name" value="HisKA"/>
    <property type="match status" value="1"/>
</dbReference>
<evidence type="ECO:0000256" key="8">
    <source>
        <dbReference type="ARBA" id="ARBA00022741"/>
    </source>
</evidence>
<evidence type="ECO:0000256" key="12">
    <source>
        <dbReference type="ARBA" id="ARBA00023012"/>
    </source>
</evidence>
<evidence type="ECO:0000256" key="9">
    <source>
        <dbReference type="ARBA" id="ARBA00022777"/>
    </source>
</evidence>
<dbReference type="Proteomes" id="UP001248134">
    <property type="component" value="Unassembled WGS sequence"/>
</dbReference>
<accession>A0AAJ3RB57</accession>
<feature type="domain" description="Histidine kinase" evidence="15">
    <location>
        <begin position="143"/>
        <end position="328"/>
    </location>
</feature>
<keyword evidence="7 14" id="KW-0812">Transmembrane</keyword>
<evidence type="ECO:0000256" key="2">
    <source>
        <dbReference type="ARBA" id="ARBA00004651"/>
    </source>
</evidence>
<keyword evidence="4" id="KW-1003">Cell membrane</keyword>
<keyword evidence="8" id="KW-0547">Nucleotide-binding</keyword>
<evidence type="ECO:0000259" key="15">
    <source>
        <dbReference type="PROSITE" id="PS50109"/>
    </source>
</evidence>
<dbReference type="GO" id="GO:0005524">
    <property type="term" value="F:ATP binding"/>
    <property type="evidence" value="ECO:0007669"/>
    <property type="project" value="UniProtKB-KW"/>
</dbReference>
<evidence type="ECO:0000256" key="10">
    <source>
        <dbReference type="ARBA" id="ARBA00022840"/>
    </source>
</evidence>
<dbReference type="InterPro" id="IPR050398">
    <property type="entry name" value="HssS/ArlS-like"/>
</dbReference>
<evidence type="ECO:0000256" key="1">
    <source>
        <dbReference type="ARBA" id="ARBA00000085"/>
    </source>
</evidence>
<name>A0AAJ3RB57_9BACI</name>
<evidence type="ECO:0000256" key="6">
    <source>
        <dbReference type="ARBA" id="ARBA00022679"/>
    </source>
</evidence>
<dbReference type="SMART" id="SM00388">
    <property type="entry name" value="HisKA"/>
    <property type="match status" value="1"/>
</dbReference>
<evidence type="ECO:0000256" key="5">
    <source>
        <dbReference type="ARBA" id="ARBA00022553"/>
    </source>
</evidence>
<proteinExistence type="predicted"/>
<dbReference type="InterPro" id="IPR036890">
    <property type="entry name" value="HATPase_C_sf"/>
</dbReference>
<dbReference type="InterPro" id="IPR003660">
    <property type="entry name" value="HAMP_dom"/>
</dbReference>
<keyword evidence="13 14" id="KW-0472">Membrane</keyword>
<dbReference type="CDD" id="cd06225">
    <property type="entry name" value="HAMP"/>
    <property type="match status" value="1"/>
</dbReference>
<dbReference type="Gene3D" id="1.10.287.130">
    <property type="match status" value="1"/>
</dbReference>
<dbReference type="Gene3D" id="6.10.340.10">
    <property type="match status" value="1"/>
</dbReference>
<evidence type="ECO:0000256" key="13">
    <source>
        <dbReference type="ARBA" id="ARBA00023136"/>
    </source>
</evidence>
<dbReference type="AlphaFoldDB" id="A0AAJ3RB57"/>
<dbReference type="GO" id="GO:0005886">
    <property type="term" value="C:plasma membrane"/>
    <property type="evidence" value="ECO:0007669"/>
    <property type="project" value="UniProtKB-SubCell"/>
</dbReference>
<evidence type="ECO:0000313" key="17">
    <source>
        <dbReference type="EMBL" id="MDR4328024.1"/>
    </source>
</evidence>
<evidence type="ECO:0000313" key="18">
    <source>
        <dbReference type="Proteomes" id="UP001248134"/>
    </source>
</evidence>
<organism evidence="17 18">
    <name type="scientific">Bacillus pseudomycoides</name>
    <dbReference type="NCBI Taxonomy" id="64104"/>
    <lineage>
        <taxon>Bacteria</taxon>
        <taxon>Bacillati</taxon>
        <taxon>Bacillota</taxon>
        <taxon>Bacilli</taxon>
        <taxon>Bacillales</taxon>
        <taxon>Bacillaceae</taxon>
        <taxon>Bacillus</taxon>
        <taxon>Bacillus cereus group</taxon>
    </lineage>
</organism>
<evidence type="ECO:0000256" key="11">
    <source>
        <dbReference type="ARBA" id="ARBA00022989"/>
    </source>
</evidence>
<feature type="transmembrane region" description="Helical" evidence="14">
    <location>
        <begin position="50"/>
        <end position="69"/>
    </location>
</feature>
<dbReference type="SUPFAM" id="SSF55874">
    <property type="entry name" value="ATPase domain of HSP90 chaperone/DNA topoisomerase II/histidine kinase"/>
    <property type="match status" value="1"/>
</dbReference>
<dbReference type="CDD" id="cd00082">
    <property type="entry name" value="HisKA"/>
    <property type="match status" value="1"/>
</dbReference>
<dbReference type="PROSITE" id="PS50109">
    <property type="entry name" value="HIS_KIN"/>
    <property type="match status" value="1"/>
</dbReference>
<dbReference type="SUPFAM" id="SSF158472">
    <property type="entry name" value="HAMP domain-like"/>
    <property type="match status" value="1"/>
</dbReference>